<dbReference type="SUPFAM" id="SSF52540">
    <property type="entry name" value="P-loop containing nucleoside triphosphate hydrolases"/>
    <property type="match status" value="1"/>
</dbReference>
<comment type="similarity">
    <text evidence="2">Belongs to the TsaE family.</text>
</comment>
<evidence type="ECO:0000313" key="11">
    <source>
        <dbReference type="EMBL" id="PIR97971.1"/>
    </source>
</evidence>
<dbReference type="Gene3D" id="3.40.50.300">
    <property type="entry name" value="P-loop containing nucleotide triphosphate hydrolases"/>
    <property type="match status" value="1"/>
</dbReference>
<name>A0A2H0VFW9_9BACT</name>
<dbReference type="Pfam" id="PF02367">
    <property type="entry name" value="TsaE"/>
    <property type="match status" value="1"/>
</dbReference>
<protein>
    <recommendedName>
        <fullName evidence="3">tRNA threonylcarbamoyladenosine biosynthesis protein TsaE</fullName>
    </recommendedName>
    <alternativeName>
        <fullName evidence="10">t(6)A37 threonylcarbamoyladenosine biosynthesis protein TsaE</fullName>
    </alternativeName>
</protein>
<gene>
    <name evidence="11" type="ORF">COT89_01835</name>
</gene>
<evidence type="ECO:0000256" key="8">
    <source>
        <dbReference type="ARBA" id="ARBA00022840"/>
    </source>
</evidence>
<proteinExistence type="inferred from homology"/>
<dbReference type="GO" id="GO:0046872">
    <property type="term" value="F:metal ion binding"/>
    <property type="evidence" value="ECO:0007669"/>
    <property type="project" value="UniProtKB-KW"/>
</dbReference>
<accession>A0A2H0VFW9</accession>
<dbReference type="InterPro" id="IPR003442">
    <property type="entry name" value="T6A_TsaE"/>
</dbReference>
<dbReference type="AlphaFoldDB" id="A0A2H0VFW9"/>
<evidence type="ECO:0000256" key="6">
    <source>
        <dbReference type="ARBA" id="ARBA00022723"/>
    </source>
</evidence>
<keyword evidence="7" id="KW-0547">Nucleotide-binding</keyword>
<dbReference type="GO" id="GO:0005737">
    <property type="term" value="C:cytoplasm"/>
    <property type="evidence" value="ECO:0007669"/>
    <property type="project" value="UniProtKB-SubCell"/>
</dbReference>
<sequence>MNKDYLTKNTKETTQLAKELAEEILKRKSKSSVVLALVGDLGSGKTTFTQSFIKALGIKKRILSPTFVIQKRFKLPPSTSFANVYHIDAYRIKPVDLIGLGWIGAISNNNILVVEWADKIKQVLPKDAIWIRFKHGKGETERRITLNRR</sequence>
<evidence type="ECO:0000256" key="3">
    <source>
        <dbReference type="ARBA" id="ARBA00019010"/>
    </source>
</evidence>
<dbReference type="PANTHER" id="PTHR33540:SF2">
    <property type="entry name" value="TRNA THREONYLCARBAMOYLADENOSINE BIOSYNTHESIS PROTEIN TSAE"/>
    <property type="match status" value="1"/>
</dbReference>
<dbReference type="Proteomes" id="UP000231466">
    <property type="component" value="Unassembled WGS sequence"/>
</dbReference>
<dbReference type="InterPro" id="IPR027417">
    <property type="entry name" value="P-loop_NTPase"/>
</dbReference>
<comment type="caution">
    <text evidence="11">The sequence shown here is derived from an EMBL/GenBank/DDBJ whole genome shotgun (WGS) entry which is preliminary data.</text>
</comment>
<keyword evidence="4" id="KW-0963">Cytoplasm</keyword>
<evidence type="ECO:0000256" key="5">
    <source>
        <dbReference type="ARBA" id="ARBA00022694"/>
    </source>
</evidence>
<reference evidence="12" key="1">
    <citation type="submission" date="2017-09" db="EMBL/GenBank/DDBJ databases">
        <title>Depth-based differentiation of microbial function through sediment-hosted aquifers and enrichment of novel symbionts in the deep terrestrial subsurface.</title>
        <authorList>
            <person name="Probst A.J."/>
            <person name="Ladd B."/>
            <person name="Jarett J.K."/>
            <person name="Geller-Mcgrath D.E."/>
            <person name="Sieber C.M.K."/>
            <person name="Emerson J.B."/>
            <person name="Anantharaman K."/>
            <person name="Thomas B.C."/>
            <person name="Malmstrom R."/>
            <person name="Stieglmeier M."/>
            <person name="Klingl A."/>
            <person name="Woyke T."/>
            <person name="Ryan C.M."/>
            <person name="Banfield J.F."/>
        </authorList>
    </citation>
    <scope>NUCLEOTIDE SEQUENCE [LARGE SCALE GENOMIC DNA]</scope>
</reference>
<dbReference type="NCBIfam" id="TIGR00150">
    <property type="entry name" value="T6A_YjeE"/>
    <property type="match status" value="1"/>
</dbReference>
<evidence type="ECO:0000256" key="10">
    <source>
        <dbReference type="ARBA" id="ARBA00032441"/>
    </source>
</evidence>
<keyword evidence="6" id="KW-0479">Metal-binding</keyword>
<evidence type="ECO:0000256" key="4">
    <source>
        <dbReference type="ARBA" id="ARBA00022490"/>
    </source>
</evidence>
<dbReference type="GO" id="GO:0016740">
    <property type="term" value="F:transferase activity"/>
    <property type="evidence" value="ECO:0007669"/>
    <property type="project" value="UniProtKB-KW"/>
</dbReference>
<dbReference type="GO" id="GO:0002949">
    <property type="term" value="P:tRNA threonylcarbamoyladenosine modification"/>
    <property type="evidence" value="ECO:0007669"/>
    <property type="project" value="InterPro"/>
</dbReference>
<evidence type="ECO:0000256" key="2">
    <source>
        <dbReference type="ARBA" id="ARBA00007599"/>
    </source>
</evidence>
<keyword evidence="11" id="KW-0808">Transferase</keyword>
<keyword evidence="9" id="KW-0460">Magnesium</keyword>
<dbReference type="PANTHER" id="PTHR33540">
    <property type="entry name" value="TRNA THREONYLCARBAMOYLADENOSINE BIOSYNTHESIS PROTEIN TSAE"/>
    <property type="match status" value="1"/>
</dbReference>
<organism evidence="11 12">
    <name type="scientific">Candidatus Colwellbacteria bacterium CG10_big_fil_rev_8_21_14_0_10_42_22</name>
    <dbReference type="NCBI Taxonomy" id="1974540"/>
    <lineage>
        <taxon>Bacteria</taxon>
        <taxon>Candidatus Colwelliibacteriota</taxon>
    </lineage>
</organism>
<keyword evidence="5" id="KW-0819">tRNA processing</keyword>
<keyword evidence="8" id="KW-0067">ATP-binding</keyword>
<evidence type="ECO:0000313" key="12">
    <source>
        <dbReference type="Proteomes" id="UP000231466"/>
    </source>
</evidence>
<dbReference type="GO" id="GO:0005524">
    <property type="term" value="F:ATP binding"/>
    <property type="evidence" value="ECO:0007669"/>
    <property type="project" value="UniProtKB-KW"/>
</dbReference>
<comment type="subcellular location">
    <subcellularLocation>
        <location evidence="1">Cytoplasm</location>
    </subcellularLocation>
</comment>
<dbReference type="EMBL" id="PFAH01000007">
    <property type="protein sequence ID" value="PIR97971.1"/>
    <property type="molecule type" value="Genomic_DNA"/>
</dbReference>
<evidence type="ECO:0000256" key="7">
    <source>
        <dbReference type="ARBA" id="ARBA00022741"/>
    </source>
</evidence>
<evidence type="ECO:0000256" key="1">
    <source>
        <dbReference type="ARBA" id="ARBA00004496"/>
    </source>
</evidence>
<evidence type="ECO:0000256" key="9">
    <source>
        <dbReference type="ARBA" id="ARBA00022842"/>
    </source>
</evidence>